<evidence type="ECO:0000313" key="1">
    <source>
        <dbReference type="EMBL" id="GJE89752.1"/>
    </source>
</evidence>
<reference evidence="1 2" key="1">
    <citation type="submission" date="2021-08" db="EMBL/GenBank/DDBJ databases">
        <title>Draft Genome Sequence of Phanerochaete sordida strain YK-624.</title>
        <authorList>
            <person name="Mori T."/>
            <person name="Dohra H."/>
            <person name="Suzuki T."/>
            <person name="Kawagishi H."/>
            <person name="Hirai H."/>
        </authorList>
    </citation>
    <scope>NUCLEOTIDE SEQUENCE [LARGE SCALE GENOMIC DNA]</scope>
    <source>
        <strain evidence="1 2">YK-624</strain>
    </source>
</reference>
<dbReference type="EMBL" id="BPQB01000014">
    <property type="protein sequence ID" value="GJE89752.1"/>
    <property type="molecule type" value="Genomic_DNA"/>
</dbReference>
<keyword evidence="2" id="KW-1185">Reference proteome</keyword>
<evidence type="ECO:0000313" key="2">
    <source>
        <dbReference type="Proteomes" id="UP000703269"/>
    </source>
</evidence>
<organism evidence="1 2">
    <name type="scientific">Phanerochaete sordida</name>
    <dbReference type="NCBI Taxonomy" id="48140"/>
    <lineage>
        <taxon>Eukaryota</taxon>
        <taxon>Fungi</taxon>
        <taxon>Dikarya</taxon>
        <taxon>Basidiomycota</taxon>
        <taxon>Agaricomycotina</taxon>
        <taxon>Agaricomycetes</taxon>
        <taxon>Polyporales</taxon>
        <taxon>Phanerochaetaceae</taxon>
        <taxon>Phanerochaete</taxon>
    </lineage>
</organism>
<sequence length="116" mass="12467">MLRDTAASASIALLICMRRNDDGEEGCHTGAALAGSTSLAIAYRATPGVCSEIVSPGSTKPSVSDKDGLDPMHETEVKIKSKDPTELASEPVTASHVALFTMTTLWRWIRQRHGER</sequence>
<comment type="caution">
    <text evidence="1">The sequence shown here is derived from an EMBL/GenBank/DDBJ whole genome shotgun (WGS) entry which is preliminary data.</text>
</comment>
<name>A0A9P3G5S6_9APHY</name>
<gene>
    <name evidence="1" type="ORF">PsYK624_058580</name>
</gene>
<dbReference type="AlphaFoldDB" id="A0A9P3G5S6"/>
<accession>A0A9P3G5S6</accession>
<dbReference type="Proteomes" id="UP000703269">
    <property type="component" value="Unassembled WGS sequence"/>
</dbReference>
<protein>
    <submittedName>
        <fullName evidence="1">Uncharacterized protein</fullName>
    </submittedName>
</protein>
<proteinExistence type="predicted"/>